<feature type="chain" id="PRO_5045685722" description="Carboxypeptidase-like regulatory domain-containing protein" evidence="1">
    <location>
        <begin position="18"/>
        <end position="389"/>
    </location>
</feature>
<proteinExistence type="predicted"/>
<evidence type="ECO:0000256" key="1">
    <source>
        <dbReference type="SAM" id="SignalP"/>
    </source>
</evidence>
<keyword evidence="1" id="KW-0732">Signal</keyword>
<protein>
    <recommendedName>
        <fullName evidence="4">Carboxypeptidase-like regulatory domain-containing protein</fullName>
    </recommendedName>
</protein>
<dbReference type="EMBL" id="JAVRHU010000007">
    <property type="protein sequence ID" value="MDT0622933.1"/>
    <property type="molecule type" value="Genomic_DNA"/>
</dbReference>
<evidence type="ECO:0000313" key="2">
    <source>
        <dbReference type="EMBL" id="MDT0622933.1"/>
    </source>
</evidence>
<organism evidence="2 3">
    <name type="scientific">Croceitalea vernalis</name>
    <dbReference type="NCBI Taxonomy" id="3075599"/>
    <lineage>
        <taxon>Bacteria</taxon>
        <taxon>Pseudomonadati</taxon>
        <taxon>Bacteroidota</taxon>
        <taxon>Flavobacteriia</taxon>
        <taxon>Flavobacteriales</taxon>
        <taxon>Flavobacteriaceae</taxon>
        <taxon>Croceitalea</taxon>
    </lineage>
</organism>
<sequence>MKKILFLLLLPFTLINAQNQKLGVVLDGESKKPIEFVDVYNTNDNTVTNQNGKYFLLSNNDSISFYKLGYEEIKTTFNQLPDTLLLFSKPFELAEVVLSNEDSLLDLIKKAFSENYPNTNFNEKFFIRSLLRYDGDITRIQDIQGKLNRRTLLYGKDMELKKKDFIFQVQNMRKIGLEEITENETDIYFKFRSLRAILMETVQIGINSKNFEIEEKYFDNQSKVRLEFKYNGENQKINNQGYYIINLEDKAILEFYLKIEPNSDFIQKKDIKYKLNFYEKNVIFKKDTKSGKYVIKNGKIRSIVEVKNNEETFQTFFDSEDILKSYGHFLDMKIKKNVNENKDVFKLDFPYNKDFWHAQNQLLLTDEMLEFIETVGKMNEEFDINSNFK</sequence>
<keyword evidence="3" id="KW-1185">Reference proteome</keyword>
<evidence type="ECO:0000313" key="3">
    <source>
        <dbReference type="Proteomes" id="UP001250662"/>
    </source>
</evidence>
<evidence type="ECO:0008006" key="4">
    <source>
        <dbReference type="Google" id="ProtNLM"/>
    </source>
</evidence>
<name>A0ABU3BL87_9FLAO</name>
<reference evidence="2 3" key="1">
    <citation type="submission" date="2023-09" db="EMBL/GenBank/DDBJ databases">
        <authorList>
            <person name="Rey-Velasco X."/>
        </authorList>
    </citation>
    <scope>NUCLEOTIDE SEQUENCE [LARGE SCALE GENOMIC DNA]</scope>
    <source>
        <strain evidence="2 3">P007</strain>
    </source>
</reference>
<dbReference type="InterPro" id="IPR008969">
    <property type="entry name" value="CarboxyPept-like_regulatory"/>
</dbReference>
<gene>
    <name evidence="2" type="ORF">RM520_15005</name>
</gene>
<dbReference type="Proteomes" id="UP001250662">
    <property type="component" value="Unassembled WGS sequence"/>
</dbReference>
<comment type="caution">
    <text evidence="2">The sequence shown here is derived from an EMBL/GenBank/DDBJ whole genome shotgun (WGS) entry which is preliminary data.</text>
</comment>
<dbReference type="SUPFAM" id="SSF49464">
    <property type="entry name" value="Carboxypeptidase regulatory domain-like"/>
    <property type="match status" value="1"/>
</dbReference>
<dbReference type="RefSeq" id="WP_311388531.1">
    <property type="nucleotide sequence ID" value="NZ_JAVRHU010000007.1"/>
</dbReference>
<feature type="signal peptide" evidence="1">
    <location>
        <begin position="1"/>
        <end position="17"/>
    </location>
</feature>
<accession>A0ABU3BL87</accession>